<organism evidence="2 3">
    <name type="scientific">Ophiocordyceps sinensis</name>
    <dbReference type="NCBI Taxonomy" id="72228"/>
    <lineage>
        <taxon>Eukaryota</taxon>
        <taxon>Fungi</taxon>
        <taxon>Dikarya</taxon>
        <taxon>Ascomycota</taxon>
        <taxon>Pezizomycotina</taxon>
        <taxon>Sordariomycetes</taxon>
        <taxon>Hypocreomycetidae</taxon>
        <taxon>Hypocreales</taxon>
        <taxon>Ophiocordycipitaceae</taxon>
        <taxon>Ophiocordyceps</taxon>
    </lineage>
</organism>
<dbReference type="AlphaFoldDB" id="A0A8H4V4D3"/>
<evidence type="ECO:0000256" key="1">
    <source>
        <dbReference type="SAM" id="MobiDB-lite"/>
    </source>
</evidence>
<dbReference type="Proteomes" id="UP000557566">
    <property type="component" value="Unassembled WGS sequence"/>
</dbReference>
<feature type="region of interest" description="Disordered" evidence="1">
    <location>
        <begin position="1"/>
        <end position="35"/>
    </location>
</feature>
<name>A0A8H4V4D3_9HYPO</name>
<accession>A0A8H4V4D3</accession>
<evidence type="ECO:0000313" key="3">
    <source>
        <dbReference type="Proteomes" id="UP000557566"/>
    </source>
</evidence>
<comment type="caution">
    <text evidence="2">The sequence shown here is derived from an EMBL/GenBank/DDBJ whole genome shotgun (WGS) entry which is preliminary data.</text>
</comment>
<gene>
    <name evidence="2" type="ORF">G6O67_004485</name>
</gene>
<protein>
    <submittedName>
        <fullName evidence="2">Uncharacterized protein</fullName>
    </submittedName>
</protein>
<dbReference type="OrthoDB" id="5144432at2759"/>
<keyword evidence="3" id="KW-1185">Reference proteome</keyword>
<sequence length="187" mass="21523">MTDVNVAEPESYISEDEDAKTPTTESKPPAAGERRRQLVRQGIDSGILAVLDCKFHRGNKTYTFLDASGPEFLDAKTGQPAYDVLTAFMTAMDLHYHLKVDKMRLFEILGWKFECRECREIKFPAEYENTIFVFYDAERRPSWLMSSGPCVACKERASQSKPAHVPYKASYRDPPLTYKCNYRARWT</sequence>
<evidence type="ECO:0000313" key="2">
    <source>
        <dbReference type="EMBL" id="KAF4508052.1"/>
    </source>
</evidence>
<dbReference type="EMBL" id="JAAVMX010000005">
    <property type="protein sequence ID" value="KAF4508052.1"/>
    <property type="molecule type" value="Genomic_DNA"/>
</dbReference>
<reference evidence="2 3" key="1">
    <citation type="journal article" date="2020" name="Genome Biol. Evol.">
        <title>A new high-quality draft genome assembly of the Chinese cordyceps Ophiocordyceps sinensis.</title>
        <authorList>
            <person name="Shu R."/>
            <person name="Zhang J."/>
            <person name="Meng Q."/>
            <person name="Zhang H."/>
            <person name="Zhou G."/>
            <person name="Li M."/>
            <person name="Wu P."/>
            <person name="Zhao Y."/>
            <person name="Chen C."/>
            <person name="Qin Q."/>
        </authorList>
    </citation>
    <scope>NUCLEOTIDE SEQUENCE [LARGE SCALE GENOMIC DNA]</scope>
    <source>
        <strain evidence="2 3">IOZ07</strain>
    </source>
</reference>
<proteinExistence type="predicted"/>